<gene>
    <name evidence="2" type="ORF">ElyMa_004203100</name>
</gene>
<evidence type="ECO:0000313" key="3">
    <source>
        <dbReference type="Proteomes" id="UP000762676"/>
    </source>
</evidence>
<organism evidence="2 3">
    <name type="scientific">Elysia marginata</name>
    <dbReference type="NCBI Taxonomy" id="1093978"/>
    <lineage>
        <taxon>Eukaryota</taxon>
        <taxon>Metazoa</taxon>
        <taxon>Spiralia</taxon>
        <taxon>Lophotrochozoa</taxon>
        <taxon>Mollusca</taxon>
        <taxon>Gastropoda</taxon>
        <taxon>Heterobranchia</taxon>
        <taxon>Euthyneura</taxon>
        <taxon>Panpulmonata</taxon>
        <taxon>Sacoglossa</taxon>
        <taxon>Placobranchoidea</taxon>
        <taxon>Plakobranchidae</taxon>
        <taxon>Elysia</taxon>
    </lineage>
</organism>
<accession>A0AAV4GMQ7</accession>
<evidence type="ECO:0000256" key="1">
    <source>
        <dbReference type="SAM" id="MobiDB-lite"/>
    </source>
</evidence>
<dbReference type="EMBL" id="BMAT01008502">
    <property type="protein sequence ID" value="GFR86609.1"/>
    <property type="molecule type" value="Genomic_DNA"/>
</dbReference>
<dbReference type="Proteomes" id="UP000762676">
    <property type="component" value="Unassembled WGS sequence"/>
</dbReference>
<comment type="caution">
    <text evidence="2">The sequence shown here is derived from an EMBL/GenBank/DDBJ whole genome shotgun (WGS) entry which is preliminary data.</text>
</comment>
<name>A0AAV4GMQ7_9GAST</name>
<sequence>MEMASSAPLMNGSTIPSSAAPIGSKTANPPRTASLRHAGGGSVRAAAKKARMRNRGSQTCSSDDEDLHSDDNLRPYEEVKVAQNDKNLAHFEHALARDVEMTGSLYNKWSAVCAFVSLK</sequence>
<protein>
    <submittedName>
        <fullName evidence="2">Teneurin-3</fullName>
    </submittedName>
</protein>
<dbReference type="AlphaFoldDB" id="A0AAV4GMQ7"/>
<reference evidence="2 3" key="1">
    <citation type="journal article" date="2021" name="Elife">
        <title>Chloroplast acquisition without the gene transfer in kleptoplastic sea slugs, Plakobranchus ocellatus.</title>
        <authorList>
            <person name="Maeda T."/>
            <person name="Takahashi S."/>
            <person name="Yoshida T."/>
            <person name="Shimamura S."/>
            <person name="Takaki Y."/>
            <person name="Nagai Y."/>
            <person name="Toyoda A."/>
            <person name="Suzuki Y."/>
            <person name="Arimoto A."/>
            <person name="Ishii H."/>
            <person name="Satoh N."/>
            <person name="Nishiyama T."/>
            <person name="Hasebe M."/>
            <person name="Maruyama T."/>
            <person name="Minagawa J."/>
            <person name="Obokata J."/>
            <person name="Shigenobu S."/>
        </authorList>
    </citation>
    <scope>NUCLEOTIDE SEQUENCE [LARGE SCALE GENOMIC DNA]</scope>
</reference>
<evidence type="ECO:0000313" key="2">
    <source>
        <dbReference type="EMBL" id="GFR86609.1"/>
    </source>
</evidence>
<proteinExistence type="predicted"/>
<feature type="region of interest" description="Disordered" evidence="1">
    <location>
        <begin position="1"/>
        <end position="71"/>
    </location>
</feature>
<keyword evidence="3" id="KW-1185">Reference proteome</keyword>